<dbReference type="CDD" id="cd14364">
    <property type="entry name" value="CUE_ASCC2"/>
    <property type="match status" value="1"/>
</dbReference>
<dbReference type="InterPro" id="IPR052586">
    <property type="entry name" value="ASCC2"/>
</dbReference>
<evidence type="ECO:0000259" key="2">
    <source>
        <dbReference type="PROSITE" id="PS51140"/>
    </source>
</evidence>
<keyword evidence="4" id="KW-1185">Reference proteome</keyword>
<feature type="region of interest" description="Disordered" evidence="1">
    <location>
        <begin position="290"/>
        <end position="312"/>
    </location>
</feature>
<comment type="caution">
    <text evidence="3">The sequence shown here is derived from an EMBL/GenBank/DDBJ whole genome shotgun (WGS) entry which is preliminary data.</text>
</comment>
<gene>
    <name evidence="3" type="ORF">LTR24_003757</name>
</gene>
<dbReference type="InterPro" id="IPR041800">
    <property type="entry name" value="ASCC2_CUE"/>
</dbReference>
<dbReference type="Gene3D" id="1.10.8.10">
    <property type="entry name" value="DNA helicase RuvA subunit, C-terminal domain"/>
    <property type="match status" value="1"/>
</dbReference>
<protein>
    <recommendedName>
        <fullName evidence="2">CUE domain-containing protein</fullName>
    </recommendedName>
</protein>
<dbReference type="EMBL" id="JAVRRG010000036">
    <property type="protein sequence ID" value="KAK5094152.1"/>
    <property type="molecule type" value="Genomic_DNA"/>
</dbReference>
<dbReference type="Proteomes" id="UP001345013">
    <property type="component" value="Unassembled WGS sequence"/>
</dbReference>
<proteinExistence type="predicted"/>
<accession>A0ABR0KDY1</accession>
<feature type="domain" description="CUE" evidence="2">
    <location>
        <begin position="317"/>
        <end position="361"/>
    </location>
</feature>
<evidence type="ECO:0000313" key="3">
    <source>
        <dbReference type="EMBL" id="KAK5094152.1"/>
    </source>
</evidence>
<sequence length="656" mass="73196">MAEQETLKLPPLLKFPPRTIQSQLPPEEWEACLEIWISSVQLRLGLSEDQLSKSAPQTTTIPFLLSYFPNHTPTASVASGNRESRLHKDCYLLLKKLLLTPTVQVQAETYFELLVGGSSAYTPLIAWKKVLKLVWTSQKQARKAIESAKIALAISSEPRSQTIWLQKISTLTKSLPETATVTVASADYVDTVTDLFNTGIPTLARAVTENIFYSFIALLENKHITILTDNIYHMKSEADRLRKSKPESPTLLSSLLCITSFLRHFSSNSGVATHKQSLVDQLDSYRRDTLHLHPLPAKQRRKKGKQRASNDDGMHMHTAAQISQTQELFPDLSTGYILKALDYYSNNVEQVIGALLEPASLPQDLQDQNVLDHERHHEVNRPDLAPRSTPPLLPERKGVFDNDEFDRLEIEEKQIWRGKRDQATTGPTTGDEHAKSKAAIMSALAAFDSDDDERDDTYDVADVGGAVDNTVDTDERRQPDTDAHEATLFKAWKENPELFARDSKTRASNIRQQLKRETGMGDEQIEGWAIMLNKDKKMQDRLQDKHLSARAFGGQQHALKATRWQVSASTENSENETGPERSNDDRRMGQAGIRGHRSFGRGKGRGGGSTSGLPDDAATQAARRRKEQGRGRGGANNRRDARAKKVGRGMGPLPSG</sequence>
<reference evidence="3 4" key="1">
    <citation type="submission" date="2023-08" db="EMBL/GenBank/DDBJ databases">
        <title>Black Yeasts Isolated from many extreme environments.</title>
        <authorList>
            <person name="Coleine C."/>
            <person name="Stajich J.E."/>
            <person name="Selbmann L."/>
        </authorList>
    </citation>
    <scope>NUCLEOTIDE SEQUENCE [LARGE SCALE GENOMIC DNA]</scope>
    <source>
        <strain evidence="3 4">CCFEE 5885</strain>
    </source>
</reference>
<feature type="compositionally biased region" description="Polar residues" evidence="1">
    <location>
        <begin position="564"/>
        <end position="576"/>
    </location>
</feature>
<feature type="region of interest" description="Disordered" evidence="1">
    <location>
        <begin position="553"/>
        <end position="656"/>
    </location>
</feature>
<dbReference type="InterPro" id="IPR009060">
    <property type="entry name" value="UBA-like_sf"/>
</dbReference>
<dbReference type="PROSITE" id="PS51140">
    <property type="entry name" value="CUE"/>
    <property type="match status" value="1"/>
</dbReference>
<dbReference type="PANTHER" id="PTHR21494:SF0">
    <property type="entry name" value="ACTIVATING SIGNAL COINTEGRATOR 1 COMPLEX SUBUNIT 2"/>
    <property type="match status" value="1"/>
</dbReference>
<feature type="compositionally biased region" description="Basic and acidic residues" evidence="1">
    <location>
        <begin position="578"/>
        <end position="588"/>
    </location>
</feature>
<dbReference type="PANTHER" id="PTHR21494">
    <property type="entry name" value="ACTIVATING SIGNAL COINTEGRATOR 1 COMPLEX SUBUNIT 2 ASC-1 COMPLEX SUBUNIT P100"/>
    <property type="match status" value="1"/>
</dbReference>
<dbReference type="SUPFAM" id="SSF46934">
    <property type="entry name" value="UBA-like"/>
    <property type="match status" value="1"/>
</dbReference>
<evidence type="ECO:0000313" key="4">
    <source>
        <dbReference type="Proteomes" id="UP001345013"/>
    </source>
</evidence>
<evidence type="ECO:0000256" key="1">
    <source>
        <dbReference type="SAM" id="MobiDB-lite"/>
    </source>
</evidence>
<organism evidence="3 4">
    <name type="scientific">Lithohypha guttulata</name>
    <dbReference type="NCBI Taxonomy" id="1690604"/>
    <lineage>
        <taxon>Eukaryota</taxon>
        <taxon>Fungi</taxon>
        <taxon>Dikarya</taxon>
        <taxon>Ascomycota</taxon>
        <taxon>Pezizomycotina</taxon>
        <taxon>Eurotiomycetes</taxon>
        <taxon>Chaetothyriomycetidae</taxon>
        <taxon>Chaetothyriales</taxon>
        <taxon>Trichomeriaceae</taxon>
        <taxon>Lithohypha</taxon>
    </lineage>
</organism>
<feature type="compositionally biased region" description="Basic residues" evidence="1">
    <location>
        <begin position="594"/>
        <end position="604"/>
    </location>
</feature>
<name>A0ABR0KDY1_9EURO</name>
<feature type="region of interest" description="Disordered" evidence="1">
    <location>
        <begin position="375"/>
        <end position="398"/>
    </location>
</feature>
<dbReference type="Pfam" id="PF02845">
    <property type="entry name" value="CUE"/>
    <property type="match status" value="1"/>
</dbReference>
<dbReference type="InterPro" id="IPR003892">
    <property type="entry name" value="CUE"/>
</dbReference>